<proteinExistence type="predicted"/>
<accession>A0A1L4BLU8</accession>
<geneLocation type="plasmid" evidence="1">
    <name>pTy031_01</name>
</geneLocation>
<dbReference type="EMBL" id="KX833210">
    <property type="protein sequence ID" value="API82899.1"/>
    <property type="molecule type" value="Genomic_DNA"/>
</dbReference>
<keyword evidence="1" id="KW-0614">Plasmid</keyword>
<reference evidence="1" key="1">
    <citation type="submission" date="2016-09" db="EMBL/GenBank/DDBJ databases">
        <title>Whole genome sequence analysis of Salmonella Typhi isolated in Thailand before and after the introduction of a national immunization program.</title>
        <authorList>
            <person name="Dyson Z.A."/>
            <person name="Thanh D.P."/>
            <person name="Bodhidatta L."/>
            <person name="Mason C.J."/>
            <person name="Rabaa M.A."/>
            <person name="Vinh P.V."/>
            <person name="Thanh T.H."/>
            <person name="Thwaites G.E."/>
            <person name="Baker S."/>
            <person name="Holt K.E."/>
        </authorList>
    </citation>
    <scope>NUCLEOTIDE SEQUENCE</scope>
    <source>
        <strain evidence="1">Salmonella Typhi Ty031 plasmid pTy031_01</strain>
        <plasmid evidence="1">pTy031_01</plasmid>
    </source>
</reference>
<organism evidence="1">
    <name type="scientific">Salmonella typhi</name>
    <dbReference type="NCBI Taxonomy" id="90370"/>
    <lineage>
        <taxon>Bacteria</taxon>
        <taxon>Pseudomonadati</taxon>
        <taxon>Pseudomonadota</taxon>
        <taxon>Gammaproteobacteria</taxon>
        <taxon>Enterobacterales</taxon>
        <taxon>Enterobacteriaceae</taxon>
        <taxon>Salmonella</taxon>
    </lineage>
</organism>
<protein>
    <submittedName>
        <fullName evidence="1">Uncharacterized protein</fullName>
    </submittedName>
</protein>
<dbReference type="RefSeq" id="WP_050189084.1">
    <property type="nucleotide sequence ID" value="NZ_KX833210.1"/>
</dbReference>
<dbReference type="AlphaFoldDB" id="A0A1L4BLU8"/>
<name>A0A1L4BLU8_SALTI</name>
<sequence length="100" mass="11911">MSKGRKKFRPVDFHSNNLGNNYITIESMLSTPFHEHSPELFAKCLAEVPKINRLLIDRRKCDNEEHYQRVLVMADVCLKMAMIERRMKIVNEENSWFNQK</sequence>
<evidence type="ECO:0000313" key="1">
    <source>
        <dbReference type="EMBL" id="API82899.1"/>
    </source>
</evidence>